<dbReference type="PANTHER" id="PTHR10204">
    <property type="entry name" value="NAD P H OXIDOREDUCTASE-RELATED"/>
    <property type="match status" value="1"/>
</dbReference>
<dbReference type="InterPro" id="IPR044878">
    <property type="entry name" value="UbiA_sf"/>
</dbReference>
<protein>
    <submittedName>
        <fullName evidence="12">NAD(P)H-dependent oxidoreductase</fullName>
    </submittedName>
</protein>
<comment type="caution">
    <text evidence="12">The sequence shown here is derived from an EMBL/GenBank/DDBJ whole genome shotgun (WGS) entry which is preliminary data.</text>
</comment>
<dbReference type="Pfam" id="PF02525">
    <property type="entry name" value="Flavodoxin_2"/>
    <property type="match status" value="1"/>
</dbReference>
<evidence type="ECO:0000313" key="12">
    <source>
        <dbReference type="EMBL" id="MBY5958189.1"/>
    </source>
</evidence>
<gene>
    <name evidence="12" type="ORF">KUV50_08615</name>
</gene>
<name>A0A953HN67_9BACT</name>
<dbReference type="GO" id="GO:0003955">
    <property type="term" value="F:NAD(P)H dehydrogenase (quinone) activity"/>
    <property type="evidence" value="ECO:0007669"/>
    <property type="project" value="TreeGrafter"/>
</dbReference>
<accession>A0A953HN67</accession>
<evidence type="ECO:0000256" key="8">
    <source>
        <dbReference type="ARBA" id="ARBA00023002"/>
    </source>
</evidence>
<dbReference type="Proteomes" id="UP000753961">
    <property type="component" value="Unassembled WGS sequence"/>
</dbReference>
<evidence type="ECO:0000256" key="5">
    <source>
        <dbReference type="ARBA" id="ARBA00022475"/>
    </source>
</evidence>
<evidence type="ECO:0000259" key="11">
    <source>
        <dbReference type="Pfam" id="PF02525"/>
    </source>
</evidence>
<organism evidence="12 13">
    <name type="scientific">Membranihabitans marinus</name>
    <dbReference type="NCBI Taxonomy" id="1227546"/>
    <lineage>
        <taxon>Bacteria</taxon>
        <taxon>Pseudomonadati</taxon>
        <taxon>Bacteroidota</taxon>
        <taxon>Saprospiria</taxon>
        <taxon>Saprospirales</taxon>
        <taxon>Saprospiraceae</taxon>
        <taxon>Membranihabitans</taxon>
    </lineage>
</organism>
<proteinExistence type="inferred from homology"/>
<dbReference type="InterPro" id="IPR029039">
    <property type="entry name" value="Flavoprotein-like_sf"/>
</dbReference>
<evidence type="ECO:0000256" key="2">
    <source>
        <dbReference type="ARBA" id="ARBA00004863"/>
    </source>
</evidence>
<keyword evidence="6 10" id="KW-0812">Transmembrane</keyword>
<evidence type="ECO:0000256" key="6">
    <source>
        <dbReference type="ARBA" id="ARBA00022692"/>
    </source>
</evidence>
<feature type="transmembrane region" description="Helical" evidence="10">
    <location>
        <begin position="241"/>
        <end position="259"/>
    </location>
</feature>
<evidence type="ECO:0000256" key="7">
    <source>
        <dbReference type="ARBA" id="ARBA00022989"/>
    </source>
</evidence>
<dbReference type="GO" id="GO:0005829">
    <property type="term" value="C:cytosol"/>
    <property type="evidence" value="ECO:0007669"/>
    <property type="project" value="TreeGrafter"/>
</dbReference>
<dbReference type="InterPro" id="IPR026046">
    <property type="entry name" value="UBIAD1"/>
</dbReference>
<sequence length="504" mass="56921">MKVLVILGHPRPDSFAEAMAEAYMDGARAAGVEVTYLKLYDLEFDIHVTTQKLRKQFSEPDLDYARQCVSEADHLVFVYPTWWATMPALLKGFLDRLLLPGFAFEEKDRNTDWIPLLKGKTAQLITTMDTPILVYRFLYHAPGTNAMRKGTLGYCGIKPVRFLGFSPISYTTEDKRRKWLRRVRREGEKLESGVLTSWEKLWFKMMPWLKAIRFQFYPMTWVSYAVGGFSAAYLGHAFDAWIFWLGYAFLFLLEVAVVFNNDYHDYPSDEVNKNYSPFTGGSRVLVDGDLTRGQLKKGSIAALFLAGFLGLLVVYMANLGIVPVAVIALLSILALGYTAPPLKLSYRTLGEIDVGLTHSIGVMLCGFLFQGGDVFDPFPWMISVPLFLSIVVAIILAGIPDYAADKTIDKKTVAVRFGKKVAMCISMAITATTILVTLWWWQLPDIGSLYATAVWFILPHGMLLLYKTVWYAFGLKIPERIDGLLVLSLLFIFWFGLFPLLAIT</sequence>
<feature type="transmembrane region" description="Helical" evidence="10">
    <location>
        <begin position="484"/>
        <end position="503"/>
    </location>
</feature>
<dbReference type="SUPFAM" id="SSF52218">
    <property type="entry name" value="Flavoproteins"/>
    <property type="match status" value="1"/>
</dbReference>
<keyword evidence="9 10" id="KW-0472">Membrane</keyword>
<dbReference type="InterPro" id="IPR051545">
    <property type="entry name" value="NAD(P)H_dehydrogenase_qn"/>
</dbReference>
<dbReference type="Gene3D" id="1.10.357.140">
    <property type="entry name" value="UbiA prenyltransferase"/>
    <property type="match status" value="1"/>
</dbReference>
<keyword evidence="13" id="KW-1185">Reference proteome</keyword>
<dbReference type="GO" id="GO:0016020">
    <property type="term" value="C:membrane"/>
    <property type="evidence" value="ECO:0007669"/>
    <property type="project" value="UniProtKB-SubCell"/>
</dbReference>
<comment type="subcellular location">
    <subcellularLocation>
        <location evidence="1">Membrane</location>
        <topology evidence="1">Multi-pass membrane protein</topology>
    </subcellularLocation>
</comment>
<reference evidence="12" key="1">
    <citation type="submission" date="2021-06" db="EMBL/GenBank/DDBJ databases">
        <title>44 bacteria genomes isolated from Dapeng, Shenzhen.</title>
        <authorList>
            <person name="Zheng W."/>
            <person name="Yu S."/>
            <person name="Huang Y."/>
        </authorList>
    </citation>
    <scope>NUCLEOTIDE SEQUENCE</scope>
    <source>
        <strain evidence="12">DP5N28-2</strain>
    </source>
</reference>
<feature type="transmembrane region" description="Helical" evidence="10">
    <location>
        <begin position="421"/>
        <end position="441"/>
    </location>
</feature>
<feature type="domain" description="Flavodoxin-like fold" evidence="11">
    <location>
        <begin position="1"/>
        <end position="177"/>
    </location>
</feature>
<comment type="similarity">
    <text evidence="3">Belongs to the NAD(P)H dehydrogenase (quinone) family.</text>
</comment>
<evidence type="ECO:0000256" key="3">
    <source>
        <dbReference type="ARBA" id="ARBA00006252"/>
    </source>
</evidence>
<dbReference type="Gene3D" id="3.40.50.360">
    <property type="match status" value="1"/>
</dbReference>
<dbReference type="InterPro" id="IPR003680">
    <property type="entry name" value="Flavodoxin_fold"/>
</dbReference>
<dbReference type="EMBL" id="JAHVHU010000007">
    <property type="protein sequence ID" value="MBY5958189.1"/>
    <property type="molecule type" value="Genomic_DNA"/>
</dbReference>
<dbReference type="CDD" id="cd13962">
    <property type="entry name" value="PT_UbiA_UBIAD1"/>
    <property type="match status" value="1"/>
</dbReference>
<dbReference type="GO" id="GO:0004659">
    <property type="term" value="F:prenyltransferase activity"/>
    <property type="evidence" value="ECO:0007669"/>
    <property type="project" value="InterPro"/>
</dbReference>
<feature type="transmembrane region" description="Helical" evidence="10">
    <location>
        <begin position="453"/>
        <end position="472"/>
    </location>
</feature>
<feature type="transmembrane region" description="Helical" evidence="10">
    <location>
        <begin position="298"/>
        <end position="315"/>
    </location>
</feature>
<dbReference type="GO" id="GO:0009234">
    <property type="term" value="P:menaquinone biosynthetic process"/>
    <property type="evidence" value="ECO:0007669"/>
    <property type="project" value="UniProtKB-KW"/>
</dbReference>
<evidence type="ECO:0000313" key="13">
    <source>
        <dbReference type="Proteomes" id="UP000753961"/>
    </source>
</evidence>
<feature type="transmembrane region" description="Helical" evidence="10">
    <location>
        <begin position="321"/>
        <end position="340"/>
    </location>
</feature>
<dbReference type="RefSeq" id="WP_222579720.1">
    <property type="nucleotide sequence ID" value="NZ_JAHVHU010000007.1"/>
</dbReference>
<evidence type="ECO:0000256" key="1">
    <source>
        <dbReference type="ARBA" id="ARBA00004141"/>
    </source>
</evidence>
<keyword evidence="4" id="KW-0474">Menaquinone biosynthesis</keyword>
<dbReference type="AlphaFoldDB" id="A0A953HN67"/>
<evidence type="ECO:0000256" key="4">
    <source>
        <dbReference type="ARBA" id="ARBA00022428"/>
    </source>
</evidence>
<dbReference type="Pfam" id="PF01040">
    <property type="entry name" value="UbiA"/>
    <property type="match status" value="1"/>
</dbReference>
<keyword evidence="8" id="KW-0560">Oxidoreductase</keyword>
<keyword evidence="5" id="KW-1003">Cell membrane</keyword>
<evidence type="ECO:0000256" key="9">
    <source>
        <dbReference type="ARBA" id="ARBA00023136"/>
    </source>
</evidence>
<evidence type="ECO:0000256" key="10">
    <source>
        <dbReference type="SAM" id="Phobius"/>
    </source>
</evidence>
<feature type="transmembrane region" description="Helical" evidence="10">
    <location>
        <begin position="378"/>
        <end position="400"/>
    </location>
</feature>
<comment type="pathway">
    <text evidence="2">Quinol/quinone metabolism; menaquinone biosynthesis.</text>
</comment>
<dbReference type="InterPro" id="IPR000537">
    <property type="entry name" value="UbiA_prenyltransferase"/>
</dbReference>
<keyword evidence="7 10" id="KW-1133">Transmembrane helix</keyword>
<dbReference type="PANTHER" id="PTHR10204:SF34">
    <property type="entry name" value="NAD(P)H DEHYDROGENASE [QUINONE] 1 ISOFORM 1"/>
    <property type="match status" value="1"/>
</dbReference>
<feature type="transmembrane region" description="Helical" evidence="10">
    <location>
        <begin position="214"/>
        <end position="235"/>
    </location>
</feature>